<dbReference type="NCBIfam" id="TIGR01603">
    <property type="entry name" value="maj_tail_phi13"/>
    <property type="match status" value="1"/>
</dbReference>
<reference evidence="1" key="4">
    <citation type="journal article" date="2019" name="Int. J. Syst. Evol. Microbiol.">
        <title>Streptococcus chenjunshii sp. nov. isolated from feces of Tibetan antelopes.</title>
        <authorList>
            <person name="Tian Z."/>
            <person name="Lu S."/>
            <person name="Jin D."/>
            <person name="Yang J."/>
            <person name="Pu J."/>
            <person name="Lai X.H."/>
            <person name="Bai X.N."/>
            <person name="Wu X.M."/>
            <person name="Li J."/>
            <person name="Wang S."/>
            <person name="Xu J."/>
        </authorList>
    </citation>
    <scope>NUCLEOTIDE SEQUENCE</scope>
    <source>
        <strain evidence="1">Z15</strain>
    </source>
</reference>
<organism evidence="3 5">
    <name type="scientific">Streptococcus chenjunshii</name>
    <dbReference type="NCBI Taxonomy" id="2173853"/>
    <lineage>
        <taxon>Bacteria</taxon>
        <taxon>Bacillati</taxon>
        <taxon>Bacillota</taxon>
        <taxon>Bacilli</taxon>
        <taxon>Lactobacillales</taxon>
        <taxon>Streptococcaceae</taxon>
        <taxon>Streptococcus</taxon>
    </lineage>
</organism>
<reference evidence="3 5" key="2">
    <citation type="submission" date="2018-08" db="EMBL/GenBank/DDBJ databases">
        <title>Draft genome of Streptococcus sp. nov. Z1.</title>
        <authorList>
            <person name="Tian Z."/>
        </authorList>
    </citation>
    <scope>NUCLEOTIDE SEQUENCE [LARGE SCALE GENOMIC DNA]</scope>
    <source>
        <strain evidence="3">Z1</strain>
        <strain evidence="5">Z1(2018)</strain>
    </source>
</reference>
<dbReference type="Proteomes" id="UP000262901">
    <property type="component" value="Unassembled WGS sequence"/>
</dbReference>
<dbReference type="EMBL" id="QVQY01000010">
    <property type="protein sequence ID" value="RFU51118.1"/>
    <property type="molecule type" value="Genomic_DNA"/>
</dbReference>
<dbReference type="RefSeq" id="WP_116878166.1">
    <property type="nucleotide sequence ID" value="NZ_CP031733.1"/>
</dbReference>
<evidence type="ECO:0000313" key="5">
    <source>
        <dbReference type="Proteomes" id="UP000262901"/>
    </source>
</evidence>
<dbReference type="InterPro" id="IPR006490">
    <property type="entry name" value="Maj_tail_phi13"/>
</dbReference>
<dbReference type="OrthoDB" id="2408663at2"/>
<reference evidence="2 6" key="1">
    <citation type="submission" date="2018-08" db="EMBL/GenBank/DDBJ databases">
        <title>Draft genome of Streptococcus sp .nov. Z2.</title>
        <authorList>
            <person name="Tian Z."/>
        </authorList>
    </citation>
    <scope>NUCLEOTIDE SEQUENCE [LARGE SCALE GENOMIC DNA]</scope>
    <source>
        <strain evidence="2 6">Z2</strain>
    </source>
</reference>
<evidence type="ECO:0000313" key="4">
    <source>
        <dbReference type="Proteomes" id="UP000246115"/>
    </source>
</evidence>
<dbReference type="KEGG" id="schj:DDV21_010220"/>
<gene>
    <name evidence="1" type="ORF">DDV21_010220</name>
    <name evidence="2" type="ORF">DDV22_05280</name>
    <name evidence="3" type="ORF">DDV23_05790</name>
</gene>
<dbReference type="Proteomes" id="UP000246115">
    <property type="component" value="Chromosome"/>
</dbReference>
<proteinExistence type="predicted"/>
<name>A0A372KML9_9STRE</name>
<evidence type="ECO:0000313" key="2">
    <source>
        <dbReference type="EMBL" id="RFU51118.1"/>
    </source>
</evidence>
<dbReference type="Pfam" id="PF04630">
    <property type="entry name" value="Phage_TTP_1"/>
    <property type="match status" value="1"/>
</dbReference>
<accession>A0A372KML9</accession>
<accession>A0A346NEI0</accession>
<reference evidence="4" key="3">
    <citation type="submission" date="2018-08" db="EMBL/GenBank/DDBJ databases">
        <title>Streptococcus chenjunshii sp. nov., isolated from stools sample of the Tibetan antelope in the Qinghai-Tibet plateau, China.</title>
        <authorList>
            <person name="Tian Z."/>
        </authorList>
    </citation>
    <scope>NUCLEOTIDE SEQUENCE [LARGE SCALE GENOMIC DNA]</scope>
    <source>
        <strain evidence="4">Z15</strain>
    </source>
</reference>
<evidence type="ECO:0000313" key="3">
    <source>
        <dbReference type="EMBL" id="RFU53216.1"/>
    </source>
</evidence>
<sequence length="192" mass="20174">MSLVGFKKMEIRVLDGKEPTENENVFSVAGVQDKGATQTANITGLTSEPQKTYGSDVAYFSTQKGVGDVKAELGLIDLPFDLQSTILGRAKGEDGVVTIGADTTAPFCSLTLFSTTAQGEEVAIGFFKGQFSMESIEIETLTGENPELKTESLTFTALASDDGDTAGQYVGIGVGKATVDTLRQKVKLTAAA</sequence>
<keyword evidence="6" id="KW-1185">Reference proteome</keyword>
<dbReference type="EMBL" id="QVQZ01000010">
    <property type="protein sequence ID" value="RFU53216.1"/>
    <property type="molecule type" value="Genomic_DNA"/>
</dbReference>
<evidence type="ECO:0000313" key="6">
    <source>
        <dbReference type="Proteomes" id="UP000264056"/>
    </source>
</evidence>
<dbReference type="EMBL" id="CP031733">
    <property type="protein sequence ID" value="AXQ79425.1"/>
    <property type="molecule type" value="Genomic_DNA"/>
</dbReference>
<evidence type="ECO:0000313" key="1">
    <source>
        <dbReference type="EMBL" id="AXQ79425.1"/>
    </source>
</evidence>
<dbReference type="AlphaFoldDB" id="A0A372KML9"/>
<protein>
    <submittedName>
        <fullName evidence="3">Phage tail protein</fullName>
    </submittedName>
</protein>
<dbReference type="Proteomes" id="UP000264056">
    <property type="component" value="Unassembled WGS sequence"/>
</dbReference>
<dbReference type="InterPro" id="IPR006724">
    <property type="entry name" value="Phage_TTP"/>
</dbReference>